<dbReference type="AlphaFoldDB" id="A0A6J4HLU8"/>
<sequence length="391" mass="42891">MNVLIVGGGIAGLTLAHFLELHGAQVQVLERVAGFREIGSMTAMYGEGMRVAEEMGILDRLRAMSYRQETQVLRDERGRTVRTFDLRPAHALQGGVLTLRRADWHLAVYETVKDRLPIRFGATVRALHQHEAGVDVTLDDGSRSTHDLVVGADGIGSVVRSLAFAGEFRRPVNLGLMTFLLTGAADVIRHAGLIPFAVNEWFLRGRYIEITTLAEDTLAGIFVYPSLPGHHVPRAEERPSVLRQQFGHVPAIADVIDAVRDPSLIYCDDMGQVVMPKWSHGRVVLIGDAAYALTPMLGVGGSKAMRGAYNLARALKEEATYSAAFERYERGIRGPIETLQKQSRSMAGFALNGSPPVMLAKITLFRYLPESVVVRMRSAAPKGTAFESSRM</sequence>
<gene>
    <name evidence="2" type="ORF">AVDCRST_MAG77-793</name>
</gene>
<dbReference type="PRINTS" id="PR00420">
    <property type="entry name" value="RNGMNOXGNASE"/>
</dbReference>
<protein>
    <recommendedName>
        <fullName evidence="1">FAD-binding domain-containing protein</fullName>
    </recommendedName>
</protein>
<accession>A0A6J4HLU8</accession>
<organism evidence="2">
    <name type="scientific">uncultured Chloroflexota bacterium</name>
    <dbReference type="NCBI Taxonomy" id="166587"/>
    <lineage>
        <taxon>Bacteria</taxon>
        <taxon>Bacillati</taxon>
        <taxon>Chloroflexota</taxon>
        <taxon>environmental samples</taxon>
    </lineage>
</organism>
<proteinExistence type="predicted"/>
<dbReference type="Gene3D" id="3.50.50.60">
    <property type="entry name" value="FAD/NAD(P)-binding domain"/>
    <property type="match status" value="1"/>
</dbReference>
<evidence type="ECO:0000313" key="2">
    <source>
        <dbReference type="EMBL" id="CAA9227443.1"/>
    </source>
</evidence>
<dbReference type="EMBL" id="CADCTC010000053">
    <property type="protein sequence ID" value="CAA9227443.1"/>
    <property type="molecule type" value="Genomic_DNA"/>
</dbReference>
<dbReference type="InterPro" id="IPR036188">
    <property type="entry name" value="FAD/NAD-bd_sf"/>
</dbReference>
<dbReference type="SUPFAM" id="SSF51905">
    <property type="entry name" value="FAD/NAD(P)-binding domain"/>
    <property type="match status" value="1"/>
</dbReference>
<reference evidence="2" key="1">
    <citation type="submission" date="2020-02" db="EMBL/GenBank/DDBJ databases">
        <authorList>
            <person name="Meier V. D."/>
        </authorList>
    </citation>
    <scope>NUCLEOTIDE SEQUENCE</scope>
    <source>
        <strain evidence="2">AVDCRST_MAG77</strain>
    </source>
</reference>
<dbReference type="GO" id="GO:0071949">
    <property type="term" value="F:FAD binding"/>
    <property type="evidence" value="ECO:0007669"/>
    <property type="project" value="InterPro"/>
</dbReference>
<dbReference type="PANTHER" id="PTHR46865">
    <property type="entry name" value="OXIDOREDUCTASE-RELATED"/>
    <property type="match status" value="1"/>
</dbReference>
<name>A0A6J4HLU8_9CHLR</name>
<dbReference type="InterPro" id="IPR002938">
    <property type="entry name" value="FAD-bd"/>
</dbReference>
<dbReference type="InterPro" id="IPR051704">
    <property type="entry name" value="FAD_aromatic-hydroxylase"/>
</dbReference>
<evidence type="ECO:0000259" key="1">
    <source>
        <dbReference type="Pfam" id="PF01494"/>
    </source>
</evidence>
<dbReference type="Pfam" id="PF01494">
    <property type="entry name" value="FAD_binding_3"/>
    <property type="match status" value="1"/>
</dbReference>
<feature type="domain" description="FAD-binding" evidence="1">
    <location>
        <begin position="2"/>
        <end position="320"/>
    </location>
</feature>